<sequence>MFGGEKTGPKSTGNGVLEALSLPALETLFIILVDDNLVSFLKRSLPSLQELFLICGDLDRLETCPRLIPTVAHFDMWCASRVAEELWAALADAASLLPYLRSLTIRTPFGDTSHTLLRALTARRTQLCVISIINTWPNYRFKELATDIRLHFKTWWRSGCRFTSYPFLSSVSKSDFQLSVFAFPKALRPFIPHLFEFLVYNSTVLAAPHIFDEDDIISAIKSGLRSRSPQRNRTSSISSPCTYYQHRLWPDSDLGPTSDVANRALFSDCASINSDASTALPFTHRLKPMADTISLTVTHRGVQHRLSLLPDSTLADLHATLEELTTVPPSMQKLLYKNSPKGLHDELTLREVGLREGTKVQMVGSTLQELDGLQAKEAEERKRNRILRERALKAPVKVRSTATASTADHLYRFHELVPLPHLPNPDSALAVLRRLANDKAIRHVMQVHKFSVGILTELDPRERPDLLGLNTNHGQEIKLRLRTDSYDGFRVYSQVRRTLCHELAHNVFGPHDNDFKELNSQLNREVAEFERAAAEGTHRLHGGDMYEPEALENDALASHVLGGSSQSSNSDSVEERRRRMLEAALGRLQKEEEELENSCGTAGPAKAV</sequence>
<dbReference type="PROSITE" id="PS50053">
    <property type="entry name" value="UBIQUITIN_2"/>
    <property type="match status" value="1"/>
</dbReference>
<reference evidence="4" key="1">
    <citation type="submission" date="2020-05" db="EMBL/GenBank/DDBJ databases">
        <title>Mycena genomes resolve the evolution of fungal bioluminescence.</title>
        <authorList>
            <person name="Tsai I.J."/>
        </authorList>
    </citation>
    <scope>NUCLEOTIDE SEQUENCE</scope>
    <source>
        <strain evidence="4">CCC161011</strain>
    </source>
</reference>
<evidence type="ECO:0000259" key="2">
    <source>
        <dbReference type="PROSITE" id="PS50053"/>
    </source>
</evidence>
<dbReference type="PANTHER" id="PTHR47795:SF1">
    <property type="entry name" value="DNA-DEPENDENT METALLOPROTEASE WSS1 HOMOLOG 2"/>
    <property type="match status" value="1"/>
</dbReference>
<dbReference type="PROSITE" id="PS51397">
    <property type="entry name" value="WLM"/>
    <property type="match status" value="1"/>
</dbReference>
<dbReference type="Proteomes" id="UP000620124">
    <property type="component" value="Unassembled WGS sequence"/>
</dbReference>
<dbReference type="SUPFAM" id="SSF54236">
    <property type="entry name" value="Ubiquitin-like"/>
    <property type="match status" value="1"/>
</dbReference>
<comment type="caution">
    <text evidence="4">The sequence shown here is derived from an EMBL/GenBank/DDBJ whole genome shotgun (WGS) entry which is preliminary data.</text>
</comment>
<evidence type="ECO:0000313" key="4">
    <source>
        <dbReference type="EMBL" id="KAF7328898.1"/>
    </source>
</evidence>
<dbReference type="Gene3D" id="3.10.20.90">
    <property type="entry name" value="Phosphatidylinositol 3-kinase Catalytic Subunit, Chain A, domain 1"/>
    <property type="match status" value="1"/>
</dbReference>
<feature type="region of interest" description="Disordered" evidence="1">
    <location>
        <begin position="559"/>
        <end position="608"/>
    </location>
</feature>
<proteinExistence type="predicted"/>
<dbReference type="OrthoDB" id="49605at2759"/>
<dbReference type="EMBL" id="JACAZI010000034">
    <property type="protein sequence ID" value="KAF7328898.1"/>
    <property type="molecule type" value="Genomic_DNA"/>
</dbReference>
<dbReference type="InterPro" id="IPR029071">
    <property type="entry name" value="Ubiquitin-like_domsf"/>
</dbReference>
<dbReference type="GO" id="GO:0070628">
    <property type="term" value="F:proteasome binding"/>
    <property type="evidence" value="ECO:0007669"/>
    <property type="project" value="TreeGrafter"/>
</dbReference>
<dbReference type="Pfam" id="PF08325">
    <property type="entry name" value="WLM"/>
    <property type="match status" value="1"/>
</dbReference>
<dbReference type="Pfam" id="PF00240">
    <property type="entry name" value="ubiquitin"/>
    <property type="match status" value="1"/>
</dbReference>
<evidence type="ECO:0000313" key="5">
    <source>
        <dbReference type="Proteomes" id="UP000620124"/>
    </source>
</evidence>
<keyword evidence="5" id="KW-1185">Reference proteome</keyword>
<organism evidence="4 5">
    <name type="scientific">Mycena venus</name>
    <dbReference type="NCBI Taxonomy" id="2733690"/>
    <lineage>
        <taxon>Eukaryota</taxon>
        <taxon>Fungi</taxon>
        <taxon>Dikarya</taxon>
        <taxon>Basidiomycota</taxon>
        <taxon>Agaricomycotina</taxon>
        <taxon>Agaricomycetes</taxon>
        <taxon>Agaricomycetidae</taxon>
        <taxon>Agaricales</taxon>
        <taxon>Marasmiineae</taxon>
        <taxon>Mycenaceae</taxon>
        <taxon>Mycena</taxon>
    </lineage>
</organism>
<name>A0A8H6WUK5_9AGAR</name>
<dbReference type="PANTHER" id="PTHR47795">
    <property type="entry name" value="UBIQUITIN AND WLM DOMAIN-CONTAINING METALLOPROTEASE SPCC1442.07C"/>
    <property type="match status" value="1"/>
</dbReference>
<dbReference type="AlphaFoldDB" id="A0A8H6WUK5"/>
<feature type="domain" description="Ubiquitin-like" evidence="2">
    <location>
        <begin position="293"/>
        <end position="363"/>
    </location>
</feature>
<dbReference type="InterPro" id="IPR000626">
    <property type="entry name" value="Ubiquitin-like_dom"/>
</dbReference>
<dbReference type="InterPro" id="IPR013536">
    <property type="entry name" value="WLM_dom"/>
</dbReference>
<feature type="domain" description="WLM" evidence="3">
    <location>
        <begin position="404"/>
        <end position="589"/>
    </location>
</feature>
<dbReference type="SMART" id="SM00213">
    <property type="entry name" value="UBQ"/>
    <property type="match status" value="1"/>
</dbReference>
<evidence type="ECO:0000259" key="3">
    <source>
        <dbReference type="PROSITE" id="PS51397"/>
    </source>
</evidence>
<gene>
    <name evidence="4" type="ORF">MVEN_02519500</name>
</gene>
<evidence type="ECO:0000256" key="1">
    <source>
        <dbReference type="SAM" id="MobiDB-lite"/>
    </source>
</evidence>
<accession>A0A8H6WUK5</accession>
<protein>
    <submittedName>
        <fullName evidence="4">Zinc metalloproteinase</fullName>
    </submittedName>
</protein>